<dbReference type="Proteomes" id="UP001212841">
    <property type="component" value="Unassembled WGS sequence"/>
</dbReference>
<feature type="domain" description="PAC" evidence="7">
    <location>
        <begin position="211"/>
        <end position="263"/>
    </location>
</feature>
<dbReference type="NCBIfam" id="TIGR00229">
    <property type="entry name" value="sensory_box"/>
    <property type="match status" value="1"/>
</dbReference>
<dbReference type="GO" id="GO:0000155">
    <property type="term" value="F:phosphorelay sensor kinase activity"/>
    <property type="evidence" value="ECO:0007669"/>
    <property type="project" value="InterPro"/>
</dbReference>
<evidence type="ECO:0000256" key="3">
    <source>
        <dbReference type="ARBA" id="ARBA00022679"/>
    </source>
</evidence>
<feature type="non-terminal residue" evidence="8">
    <location>
        <position position="1"/>
    </location>
</feature>
<dbReference type="SMART" id="SM00388">
    <property type="entry name" value="HisKA"/>
    <property type="match status" value="1"/>
</dbReference>
<keyword evidence="5" id="KW-0597">Phosphoprotein</keyword>
<feature type="domain" description="Response regulatory" evidence="6">
    <location>
        <begin position="20"/>
        <end position="138"/>
    </location>
</feature>
<dbReference type="EMBL" id="JADGJD010002870">
    <property type="protein sequence ID" value="KAJ3027635.1"/>
    <property type="molecule type" value="Genomic_DNA"/>
</dbReference>
<dbReference type="InterPro" id="IPR011006">
    <property type="entry name" value="CheY-like_superfamily"/>
</dbReference>
<proteinExistence type="predicted"/>
<dbReference type="InterPro" id="IPR036097">
    <property type="entry name" value="HisK_dim/P_sf"/>
</dbReference>
<dbReference type="SUPFAM" id="SSF55785">
    <property type="entry name" value="PYP-like sensor domain (PAS domain)"/>
    <property type="match status" value="1"/>
</dbReference>
<evidence type="ECO:0000256" key="2">
    <source>
        <dbReference type="ARBA" id="ARBA00012438"/>
    </source>
</evidence>
<dbReference type="SMART" id="SM00086">
    <property type="entry name" value="PAC"/>
    <property type="match status" value="1"/>
</dbReference>
<evidence type="ECO:0000259" key="7">
    <source>
        <dbReference type="PROSITE" id="PS50113"/>
    </source>
</evidence>
<dbReference type="AlphaFoldDB" id="A0AAD5S1K1"/>
<dbReference type="InterPro" id="IPR003661">
    <property type="entry name" value="HisK_dim/P_dom"/>
</dbReference>
<keyword evidence="3" id="KW-0808">Transferase</keyword>
<dbReference type="SMART" id="SM00448">
    <property type="entry name" value="REC"/>
    <property type="match status" value="1"/>
</dbReference>
<dbReference type="Gene3D" id="3.30.450.20">
    <property type="entry name" value="PAS domain"/>
    <property type="match status" value="1"/>
</dbReference>
<comment type="caution">
    <text evidence="8">The sequence shown here is derived from an EMBL/GenBank/DDBJ whole genome shotgun (WGS) entry which is preliminary data.</text>
</comment>
<evidence type="ECO:0000256" key="1">
    <source>
        <dbReference type="ARBA" id="ARBA00000085"/>
    </source>
</evidence>
<dbReference type="PANTHER" id="PTHR43047">
    <property type="entry name" value="TWO-COMPONENT HISTIDINE PROTEIN KINASE"/>
    <property type="match status" value="1"/>
</dbReference>
<feature type="modified residue" description="4-aspartylphosphate" evidence="5">
    <location>
        <position position="69"/>
    </location>
</feature>
<dbReference type="InterPro" id="IPR001789">
    <property type="entry name" value="Sig_transdc_resp-reg_receiver"/>
</dbReference>
<sequence length="406" mass="46149">MPFTWSATGATVDRELVKPYILVCDDNHDMANYLRNLLLPLASVQIVHNGHEALLKARTQPPPGLILSDVMMPIMDGFTLVNHIRNDPSEALRLVPIILLSARAGEEARVEGVERGADDYLAKPFSAKELVARVRTHLELGRLRRELVQLAKLSPVGVVRTDPVGRVVYQNHRMRELSGKERGDSKSNIHPEDLPNVLKVWKESTADKSLPRMEFRFVHDDGRVVWALAQFEPEMDHDGNVMSWVGAVTDISERVAAQKKQLEEAEENQKAQEMFIDMICHEIRNPLNAIYNNTDLLRSGLEKRTAVVLRLKRFYEVTERPPITLEDLELAFEQLAFDKECLDAIESCAAHQKVITDDVLHLSRLRNGTGVVRKTERRRFSVKSVLESVRKMFAAEVERLGVQLEF</sequence>
<dbReference type="InterPro" id="IPR035965">
    <property type="entry name" value="PAS-like_dom_sf"/>
</dbReference>
<dbReference type="CDD" id="cd17574">
    <property type="entry name" value="REC_OmpR"/>
    <property type="match status" value="1"/>
</dbReference>
<organism evidence="8 9">
    <name type="scientific">Rhizophlyctis rosea</name>
    <dbReference type="NCBI Taxonomy" id="64517"/>
    <lineage>
        <taxon>Eukaryota</taxon>
        <taxon>Fungi</taxon>
        <taxon>Fungi incertae sedis</taxon>
        <taxon>Chytridiomycota</taxon>
        <taxon>Chytridiomycota incertae sedis</taxon>
        <taxon>Chytridiomycetes</taxon>
        <taxon>Rhizophlyctidales</taxon>
        <taxon>Rhizophlyctidaceae</taxon>
        <taxon>Rhizophlyctis</taxon>
    </lineage>
</organism>
<dbReference type="PANTHER" id="PTHR43047:SF72">
    <property type="entry name" value="OSMOSENSING HISTIDINE PROTEIN KINASE SLN1"/>
    <property type="match status" value="1"/>
</dbReference>
<dbReference type="GO" id="GO:0009927">
    <property type="term" value="F:histidine phosphotransfer kinase activity"/>
    <property type="evidence" value="ECO:0007669"/>
    <property type="project" value="TreeGrafter"/>
</dbReference>
<dbReference type="Pfam" id="PF08447">
    <property type="entry name" value="PAS_3"/>
    <property type="match status" value="1"/>
</dbReference>
<dbReference type="InterPro" id="IPR000014">
    <property type="entry name" value="PAS"/>
</dbReference>
<dbReference type="SUPFAM" id="SSF52172">
    <property type="entry name" value="CheY-like"/>
    <property type="match status" value="1"/>
</dbReference>
<keyword evidence="9" id="KW-1185">Reference proteome</keyword>
<name>A0AAD5S1K1_9FUNG</name>
<evidence type="ECO:0000256" key="4">
    <source>
        <dbReference type="ARBA" id="ARBA00022777"/>
    </source>
</evidence>
<dbReference type="PROSITE" id="PS50110">
    <property type="entry name" value="RESPONSE_REGULATORY"/>
    <property type="match status" value="1"/>
</dbReference>
<gene>
    <name evidence="8" type="ORF">HK097_006127</name>
</gene>
<dbReference type="Pfam" id="PF00512">
    <property type="entry name" value="HisKA"/>
    <property type="match status" value="1"/>
</dbReference>
<dbReference type="CDD" id="cd00130">
    <property type="entry name" value="PAS"/>
    <property type="match status" value="1"/>
</dbReference>
<dbReference type="Pfam" id="PF00072">
    <property type="entry name" value="Response_reg"/>
    <property type="match status" value="1"/>
</dbReference>
<dbReference type="CDD" id="cd00082">
    <property type="entry name" value="HisKA"/>
    <property type="match status" value="1"/>
</dbReference>
<accession>A0AAD5S1K1</accession>
<dbReference type="InterPro" id="IPR013655">
    <property type="entry name" value="PAS_fold_3"/>
</dbReference>
<evidence type="ECO:0000256" key="5">
    <source>
        <dbReference type="PROSITE-ProRule" id="PRU00169"/>
    </source>
</evidence>
<evidence type="ECO:0000259" key="6">
    <source>
        <dbReference type="PROSITE" id="PS50110"/>
    </source>
</evidence>
<dbReference type="InterPro" id="IPR000700">
    <property type="entry name" value="PAS-assoc_C"/>
</dbReference>
<evidence type="ECO:0000313" key="8">
    <source>
        <dbReference type="EMBL" id="KAJ3027635.1"/>
    </source>
</evidence>
<evidence type="ECO:0000313" key="9">
    <source>
        <dbReference type="Proteomes" id="UP001212841"/>
    </source>
</evidence>
<reference evidence="8" key="1">
    <citation type="submission" date="2020-05" db="EMBL/GenBank/DDBJ databases">
        <title>Phylogenomic resolution of chytrid fungi.</title>
        <authorList>
            <person name="Stajich J.E."/>
            <person name="Amses K."/>
            <person name="Simmons R."/>
            <person name="Seto K."/>
            <person name="Myers J."/>
            <person name="Bonds A."/>
            <person name="Quandt C.A."/>
            <person name="Barry K."/>
            <person name="Liu P."/>
            <person name="Grigoriev I."/>
            <person name="Longcore J.E."/>
            <person name="James T.Y."/>
        </authorList>
    </citation>
    <scope>NUCLEOTIDE SEQUENCE</scope>
    <source>
        <strain evidence="8">JEL0318</strain>
    </source>
</reference>
<dbReference type="EC" id="2.7.13.3" evidence="2"/>
<dbReference type="GO" id="GO:0005886">
    <property type="term" value="C:plasma membrane"/>
    <property type="evidence" value="ECO:0007669"/>
    <property type="project" value="TreeGrafter"/>
</dbReference>
<dbReference type="InterPro" id="IPR001610">
    <property type="entry name" value="PAC"/>
</dbReference>
<dbReference type="Gene3D" id="3.40.50.2300">
    <property type="match status" value="1"/>
</dbReference>
<dbReference type="PROSITE" id="PS50113">
    <property type="entry name" value="PAC"/>
    <property type="match status" value="1"/>
</dbReference>
<protein>
    <recommendedName>
        <fullName evidence="2">histidine kinase</fullName>
        <ecNumber evidence="2">2.7.13.3</ecNumber>
    </recommendedName>
</protein>
<keyword evidence="4" id="KW-0418">Kinase</keyword>
<comment type="catalytic activity">
    <reaction evidence="1">
        <text>ATP + protein L-histidine = ADP + protein N-phospho-L-histidine.</text>
        <dbReference type="EC" id="2.7.13.3"/>
    </reaction>
</comment>
<dbReference type="SUPFAM" id="SSF47384">
    <property type="entry name" value="Homodimeric domain of signal transducing histidine kinase"/>
    <property type="match status" value="1"/>
</dbReference>
<dbReference type="Gene3D" id="1.10.287.130">
    <property type="match status" value="1"/>
</dbReference>